<sequence>MDSFNDDLKVLDLNDDYDLSVLIDKYENTLKETLQQHPPQKRRIITLRPLSPWYNEEFGQEKRNRRKLERRWRASGLCIDRQLYVKQCETVNAMIKNAKTTYYSSVISNFFSNKIAIIWKELAIDSSHCNQRNQEEQYAQFVKFINFQEVTEHEIENVIDKVGKKSCELDPVPAKIFQGCQKTLLPIITKISNKSLQSGCMPEKLKEAVLKPKLKKDSLEYEEYTNFRPISNLKFLSKVIVKVAAV</sequence>
<proteinExistence type="predicted"/>
<evidence type="ECO:0000313" key="1">
    <source>
        <dbReference type="EMBL" id="CAB3996331.1"/>
    </source>
</evidence>
<organism evidence="1 2">
    <name type="scientific">Paramuricea clavata</name>
    <name type="common">Red gorgonian</name>
    <name type="synonym">Violescent sea-whip</name>
    <dbReference type="NCBI Taxonomy" id="317549"/>
    <lineage>
        <taxon>Eukaryota</taxon>
        <taxon>Metazoa</taxon>
        <taxon>Cnidaria</taxon>
        <taxon>Anthozoa</taxon>
        <taxon>Octocorallia</taxon>
        <taxon>Malacalcyonacea</taxon>
        <taxon>Plexauridae</taxon>
        <taxon>Paramuricea</taxon>
    </lineage>
</organism>
<dbReference type="PANTHER" id="PTHR46670:SF3">
    <property type="entry name" value="ENDONUCLEASE_EXONUCLEASE_PHOSPHATASE DOMAIN-CONTAINING PROTEIN"/>
    <property type="match status" value="1"/>
</dbReference>
<dbReference type="EMBL" id="CACRXK020002847">
    <property type="protein sequence ID" value="CAB3996331.1"/>
    <property type="molecule type" value="Genomic_DNA"/>
</dbReference>
<evidence type="ECO:0000313" key="2">
    <source>
        <dbReference type="Proteomes" id="UP001152795"/>
    </source>
</evidence>
<dbReference type="OrthoDB" id="5989487at2759"/>
<dbReference type="AlphaFoldDB" id="A0A7D9DYM6"/>
<reference evidence="1" key="1">
    <citation type="submission" date="2020-04" db="EMBL/GenBank/DDBJ databases">
        <authorList>
            <person name="Alioto T."/>
            <person name="Alioto T."/>
            <person name="Gomez Garrido J."/>
        </authorList>
    </citation>
    <scope>NUCLEOTIDE SEQUENCE</scope>
    <source>
        <strain evidence="1">A484AB</strain>
    </source>
</reference>
<name>A0A7D9DYM6_PARCT</name>
<dbReference type="Proteomes" id="UP001152795">
    <property type="component" value="Unassembled WGS sequence"/>
</dbReference>
<protein>
    <submittedName>
        <fullName evidence="1">Uncharacterized protein</fullName>
    </submittedName>
</protein>
<keyword evidence="2" id="KW-1185">Reference proteome</keyword>
<dbReference type="PANTHER" id="PTHR46670">
    <property type="entry name" value="ENDO/EXONUCLEASE/PHOSPHATASE DOMAIN-CONTAINING PROTEIN"/>
    <property type="match status" value="1"/>
</dbReference>
<comment type="caution">
    <text evidence="1">The sequence shown here is derived from an EMBL/GenBank/DDBJ whole genome shotgun (WGS) entry which is preliminary data.</text>
</comment>
<accession>A0A7D9DYM6</accession>
<gene>
    <name evidence="1" type="ORF">PACLA_8A045661</name>
</gene>